<name>A0A837G4W0_9VIBR</name>
<feature type="signal peptide" evidence="1">
    <location>
        <begin position="1"/>
        <end position="28"/>
    </location>
</feature>
<comment type="caution">
    <text evidence="3">The sequence shown here is derived from an EMBL/GenBank/DDBJ whole genome shotgun (WGS) entry which is preliminary data.</text>
</comment>
<sequence length="192" mass="21107">MSEEIMFRTIKYVALLASTIAFSNSVLAQSGAENMSAIQDAKAINNAKLWPKPDNPVAAGSENSEALKVVQGFFAAYAKGDLEGIKQYVSEEVEWHIPGRHSSAGTKRGITEFTEFFGKLGQAGFKAEVMILAANDTYVIDAHRGFSTAADENIDLNWILLYQIEDGKIKRVQNFSGDLYTSDAFFNAFFAQ</sequence>
<evidence type="ECO:0000259" key="2">
    <source>
        <dbReference type="Pfam" id="PF12680"/>
    </source>
</evidence>
<evidence type="ECO:0000256" key="1">
    <source>
        <dbReference type="SAM" id="SignalP"/>
    </source>
</evidence>
<dbReference type="InterPro" id="IPR037401">
    <property type="entry name" value="SnoaL-like"/>
</dbReference>
<organism evidence="3">
    <name type="scientific">Vibrio coralliilyticus</name>
    <dbReference type="NCBI Taxonomy" id="190893"/>
    <lineage>
        <taxon>Bacteria</taxon>
        <taxon>Pseudomonadati</taxon>
        <taxon>Pseudomonadota</taxon>
        <taxon>Gammaproteobacteria</taxon>
        <taxon>Vibrionales</taxon>
        <taxon>Vibrionaceae</taxon>
        <taxon>Vibrio</taxon>
    </lineage>
</organism>
<protein>
    <recommendedName>
        <fullName evidence="2">SnoaL-like domain-containing protein</fullName>
    </recommendedName>
</protein>
<feature type="chain" id="PRO_5032970628" description="SnoaL-like domain-containing protein" evidence="1">
    <location>
        <begin position="29"/>
        <end position="192"/>
    </location>
</feature>
<reference evidence="3" key="1">
    <citation type="journal article" date="2015" name="BMC Genomics">
        <title>Genome mining reveals unlocked bioactive potential of marine Gram-negative bacteria.</title>
        <authorList>
            <person name="Machado H."/>
            <person name="Sonnenschein E.C."/>
            <person name="Melchiorsen J."/>
            <person name="Gram L."/>
        </authorList>
    </citation>
    <scope>NUCLEOTIDE SEQUENCE</scope>
    <source>
        <strain evidence="3">S2052</strain>
    </source>
</reference>
<accession>A0A837G4W0</accession>
<evidence type="ECO:0000313" key="3">
    <source>
        <dbReference type="EMBL" id="KJY71331.1"/>
    </source>
</evidence>
<dbReference type="InterPro" id="IPR032710">
    <property type="entry name" value="NTF2-like_dom_sf"/>
</dbReference>
<dbReference type="SUPFAM" id="SSF54427">
    <property type="entry name" value="NTF2-like"/>
    <property type="match status" value="1"/>
</dbReference>
<proteinExistence type="predicted"/>
<gene>
    <name evidence="3" type="ORF">TW71_15065</name>
</gene>
<dbReference type="Pfam" id="PF12680">
    <property type="entry name" value="SnoaL_2"/>
    <property type="match status" value="1"/>
</dbReference>
<dbReference type="AlphaFoldDB" id="A0A837G4W0"/>
<dbReference type="RefSeq" id="WP_052705534.1">
    <property type="nucleotide sequence ID" value="NZ_JABSMU010000001.1"/>
</dbReference>
<dbReference type="EMBL" id="JXXR01000016">
    <property type="protein sequence ID" value="KJY71331.1"/>
    <property type="molecule type" value="Genomic_DNA"/>
</dbReference>
<dbReference type="Gene3D" id="3.10.450.50">
    <property type="match status" value="1"/>
</dbReference>
<keyword evidence="1" id="KW-0732">Signal</keyword>
<feature type="domain" description="SnoaL-like" evidence="2">
    <location>
        <begin position="70"/>
        <end position="171"/>
    </location>
</feature>